<sequence>MYEPFDLERFVAAQNTGGTYEQALGELQVGRKSGHWMWFVFPQLAGLGQSATSRRYAISSLAEARAYLDHELLGPRLLECSLVLANHADQSAEDIFGGVDAKKLRSCMTLFLRAAPGETVFKSVLAQFFNGEPDPATDELLAGLDAAD</sequence>
<dbReference type="Gene3D" id="1.25.40.380">
    <property type="entry name" value="Protein of unknown function DUF1810"/>
    <property type="match status" value="1"/>
</dbReference>
<proteinExistence type="predicted"/>
<accession>A0AAJ1WDW6</accession>
<dbReference type="InterPro" id="IPR036287">
    <property type="entry name" value="Rv1873-like_sf"/>
</dbReference>
<dbReference type="InterPro" id="IPR014937">
    <property type="entry name" value="DUF1810"/>
</dbReference>
<organism evidence="1 2">
    <name type="scientific">Pseudarthrobacter niigatensis</name>
    <dbReference type="NCBI Taxonomy" id="369935"/>
    <lineage>
        <taxon>Bacteria</taxon>
        <taxon>Bacillati</taxon>
        <taxon>Actinomycetota</taxon>
        <taxon>Actinomycetes</taxon>
        <taxon>Micrococcales</taxon>
        <taxon>Micrococcaceae</taxon>
        <taxon>Pseudarthrobacter</taxon>
    </lineage>
</organism>
<protein>
    <submittedName>
        <fullName evidence="1">Uncharacterized protein (DUF1810 family)</fullName>
    </submittedName>
</protein>
<dbReference type="Proteomes" id="UP001239267">
    <property type="component" value="Unassembled WGS sequence"/>
</dbReference>
<dbReference type="RefSeq" id="WP_307356370.1">
    <property type="nucleotide sequence ID" value="NZ_JAUSTB010000001.1"/>
</dbReference>
<dbReference type="PIRSF" id="PIRSF008546">
    <property type="entry name" value="UCP008546"/>
    <property type="match status" value="1"/>
</dbReference>
<keyword evidence="2" id="KW-1185">Reference proteome</keyword>
<dbReference type="EMBL" id="JAUSTB010000001">
    <property type="protein sequence ID" value="MDQ0144265.1"/>
    <property type="molecule type" value="Genomic_DNA"/>
</dbReference>
<name>A0AAJ1WDW6_9MICC</name>
<evidence type="ECO:0000313" key="1">
    <source>
        <dbReference type="EMBL" id="MDQ0144265.1"/>
    </source>
</evidence>
<evidence type="ECO:0000313" key="2">
    <source>
        <dbReference type="Proteomes" id="UP001239267"/>
    </source>
</evidence>
<gene>
    <name evidence="1" type="ORF">J2T23_000139</name>
</gene>
<reference evidence="1 2" key="1">
    <citation type="submission" date="2023-07" db="EMBL/GenBank/DDBJ databases">
        <title>Sorghum-associated microbial communities from plants grown in Nebraska, USA.</title>
        <authorList>
            <person name="Schachtman D."/>
        </authorList>
    </citation>
    <scope>NUCLEOTIDE SEQUENCE [LARGE SCALE GENOMIC DNA]</scope>
    <source>
        <strain evidence="1 2">DS1001</strain>
    </source>
</reference>
<dbReference type="Pfam" id="PF08837">
    <property type="entry name" value="DUF1810"/>
    <property type="match status" value="1"/>
</dbReference>
<dbReference type="AlphaFoldDB" id="A0AAJ1WDW6"/>
<comment type="caution">
    <text evidence="1">The sequence shown here is derived from an EMBL/GenBank/DDBJ whole genome shotgun (WGS) entry which is preliminary data.</text>
</comment>
<dbReference type="SUPFAM" id="SSF140736">
    <property type="entry name" value="Rv1873-like"/>
    <property type="match status" value="1"/>
</dbReference>